<gene>
    <name evidence="2" type="ORF">B0J12DRAFT_733310</name>
</gene>
<organism evidence="2 3">
    <name type="scientific">Macrophomina phaseolina</name>
    <dbReference type="NCBI Taxonomy" id="35725"/>
    <lineage>
        <taxon>Eukaryota</taxon>
        <taxon>Fungi</taxon>
        <taxon>Dikarya</taxon>
        <taxon>Ascomycota</taxon>
        <taxon>Pezizomycotina</taxon>
        <taxon>Dothideomycetes</taxon>
        <taxon>Dothideomycetes incertae sedis</taxon>
        <taxon>Botryosphaeriales</taxon>
        <taxon>Botryosphaeriaceae</taxon>
        <taxon>Macrophomina</taxon>
    </lineage>
</organism>
<dbReference type="EMBL" id="JAGTJR010000065">
    <property type="protein sequence ID" value="KAH7021684.1"/>
    <property type="molecule type" value="Genomic_DNA"/>
</dbReference>
<reference evidence="2 3" key="1">
    <citation type="journal article" date="2021" name="Nat. Commun.">
        <title>Genetic determinants of endophytism in the Arabidopsis root mycobiome.</title>
        <authorList>
            <person name="Mesny F."/>
            <person name="Miyauchi S."/>
            <person name="Thiergart T."/>
            <person name="Pickel B."/>
            <person name="Atanasova L."/>
            <person name="Karlsson M."/>
            <person name="Huettel B."/>
            <person name="Barry K.W."/>
            <person name="Haridas S."/>
            <person name="Chen C."/>
            <person name="Bauer D."/>
            <person name="Andreopoulos W."/>
            <person name="Pangilinan J."/>
            <person name="LaButti K."/>
            <person name="Riley R."/>
            <person name="Lipzen A."/>
            <person name="Clum A."/>
            <person name="Drula E."/>
            <person name="Henrissat B."/>
            <person name="Kohler A."/>
            <person name="Grigoriev I.V."/>
            <person name="Martin F.M."/>
            <person name="Hacquard S."/>
        </authorList>
    </citation>
    <scope>NUCLEOTIDE SEQUENCE [LARGE SCALE GENOMIC DNA]</scope>
    <source>
        <strain evidence="2 3">MPI-SDFR-AT-0080</strain>
    </source>
</reference>
<evidence type="ECO:0000313" key="3">
    <source>
        <dbReference type="Proteomes" id="UP000774617"/>
    </source>
</evidence>
<evidence type="ECO:0000313" key="2">
    <source>
        <dbReference type="EMBL" id="KAH7021684.1"/>
    </source>
</evidence>
<accession>A0ABQ8FSB1</accession>
<feature type="region of interest" description="Disordered" evidence="1">
    <location>
        <begin position="261"/>
        <end position="295"/>
    </location>
</feature>
<feature type="region of interest" description="Disordered" evidence="1">
    <location>
        <begin position="153"/>
        <end position="194"/>
    </location>
</feature>
<comment type="caution">
    <text evidence="2">The sequence shown here is derived from an EMBL/GenBank/DDBJ whole genome shotgun (WGS) entry which is preliminary data.</text>
</comment>
<name>A0ABQ8FSB1_9PEZI</name>
<proteinExistence type="predicted"/>
<feature type="region of interest" description="Disordered" evidence="1">
    <location>
        <begin position="1"/>
        <end position="28"/>
    </location>
</feature>
<feature type="region of interest" description="Disordered" evidence="1">
    <location>
        <begin position="206"/>
        <end position="229"/>
    </location>
</feature>
<feature type="compositionally biased region" description="Low complexity" evidence="1">
    <location>
        <begin position="153"/>
        <end position="173"/>
    </location>
</feature>
<protein>
    <submittedName>
        <fullName evidence="2">Uncharacterized protein</fullName>
    </submittedName>
</protein>
<evidence type="ECO:0000256" key="1">
    <source>
        <dbReference type="SAM" id="MobiDB-lite"/>
    </source>
</evidence>
<sequence length="327" mass="35054">MANLAAENHSIESHADLELSPSTGSQRDLAIAAPKALDSISQDEGACRSTPLDVVDKQATHEEIVTGAQNYKQHCFGDQHSFSRAETSTRLDRNRDRTNGGDHDGQDVGAAAGNIYAIFAEKIFATSGKYGGTEREGQGRAKRQANDVILRALSRSRSGSPSSGSTGSNVSIVVDDDSGYNSATPPSINPQGSVIGRHDLLVPVGVAPSSAPLPTQRPVKQPLESHPATLDSGRKRIRTSCPVVPFTIDADRETRTRTLVPISLSDGDSINDSNDETLDPVASSQQRGPPPVIPEDNQYLVERLLKRQGMSKEGNVENTKRTFLTSY</sequence>
<dbReference type="Proteomes" id="UP000774617">
    <property type="component" value="Unassembled WGS sequence"/>
</dbReference>
<feature type="compositionally biased region" description="Polar residues" evidence="1">
    <location>
        <begin position="179"/>
        <end position="192"/>
    </location>
</feature>
<feature type="region of interest" description="Disordered" evidence="1">
    <location>
        <begin position="79"/>
        <end position="106"/>
    </location>
</feature>
<keyword evidence="3" id="KW-1185">Reference proteome</keyword>